<evidence type="ECO:0000313" key="1">
    <source>
        <dbReference type="EMBL" id="KAJ9535312.1"/>
    </source>
</evidence>
<organism evidence="1 2">
    <name type="scientific">Centaurea solstitialis</name>
    <name type="common">yellow star-thistle</name>
    <dbReference type="NCBI Taxonomy" id="347529"/>
    <lineage>
        <taxon>Eukaryota</taxon>
        <taxon>Viridiplantae</taxon>
        <taxon>Streptophyta</taxon>
        <taxon>Embryophyta</taxon>
        <taxon>Tracheophyta</taxon>
        <taxon>Spermatophyta</taxon>
        <taxon>Magnoliopsida</taxon>
        <taxon>eudicotyledons</taxon>
        <taxon>Gunneridae</taxon>
        <taxon>Pentapetalae</taxon>
        <taxon>asterids</taxon>
        <taxon>campanulids</taxon>
        <taxon>Asterales</taxon>
        <taxon>Asteraceae</taxon>
        <taxon>Carduoideae</taxon>
        <taxon>Cardueae</taxon>
        <taxon>Centaureinae</taxon>
        <taxon>Centaurea</taxon>
    </lineage>
</organism>
<accession>A0AA38VQR7</accession>
<sequence length="119" mass="13325">MERRGNCWARGSFGHVYVGFHSYVWPTADKLAVADINQSCGGKEVFFVEPTAPSTSNLEHNQIFGVLKNRLQGIIKGAKSVLIQMARVKLADFGMAKLIIKNNPWYPSAVDIWILDVQF</sequence>
<keyword evidence="2" id="KW-1185">Reference proteome</keyword>
<proteinExistence type="predicted"/>
<evidence type="ECO:0000313" key="2">
    <source>
        <dbReference type="Proteomes" id="UP001172457"/>
    </source>
</evidence>
<protein>
    <submittedName>
        <fullName evidence="1">Uncharacterized protein</fullName>
    </submittedName>
</protein>
<comment type="caution">
    <text evidence="1">The sequence shown here is derived from an EMBL/GenBank/DDBJ whole genome shotgun (WGS) entry which is preliminary data.</text>
</comment>
<dbReference type="AlphaFoldDB" id="A0AA38VQR7"/>
<reference evidence="1" key="1">
    <citation type="submission" date="2023-03" db="EMBL/GenBank/DDBJ databases">
        <title>Chromosome-scale reference genome and RAD-based genetic map of yellow starthistle (Centaurea solstitialis) reveal putative structural variation and QTLs associated with invader traits.</title>
        <authorList>
            <person name="Reatini B."/>
            <person name="Cang F.A."/>
            <person name="Jiang Q."/>
            <person name="Mckibben M.T.W."/>
            <person name="Barker M.S."/>
            <person name="Rieseberg L.H."/>
            <person name="Dlugosch K.M."/>
        </authorList>
    </citation>
    <scope>NUCLEOTIDE SEQUENCE</scope>
    <source>
        <strain evidence="1">CAN-66</strain>
        <tissue evidence="1">Leaf</tissue>
    </source>
</reference>
<dbReference type="Proteomes" id="UP001172457">
    <property type="component" value="Unassembled WGS sequence"/>
</dbReference>
<dbReference type="EMBL" id="JARYMX010000357">
    <property type="protein sequence ID" value="KAJ9535312.1"/>
    <property type="molecule type" value="Genomic_DNA"/>
</dbReference>
<gene>
    <name evidence="1" type="ORF">OSB04_un001581</name>
</gene>
<name>A0AA38VQR7_9ASTR</name>